<evidence type="ECO:0000313" key="1">
    <source>
        <dbReference type="EMBL" id="CAG6631513.1"/>
    </source>
</evidence>
<organism evidence="1">
    <name type="scientific">Cacopsylla melanoneura</name>
    <dbReference type="NCBI Taxonomy" id="428564"/>
    <lineage>
        <taxon>Eukaryota</taxon>
        <taxon>Metazoa</taxon>
        <taxon>Ecdysozoa</taxon>
        <taxon>Arthropoda</taxon>
        <taxon>Hexapoda</taxon>
        <taxon>Insecta</taxon>
        <taxon>Pterygota</taxon>
        <taxon>Neoptera</taxon>
        <taxon>Paraneoptera</taxon>
        <taxon>Hemiptera</taxon>
        <taxon>Sternorrhyncha</taxon>
        <taxon>Psylloidea</taxon>
        <taxon>Psyllidae</taxon>
        <taxon>Psyllinae</taxon>
        <taxon>Cacopsylla</taxon>
    </lineage>
</organism>
<dbReference type="EMBL" id="HBUF01077032">
    <property type="protein sequence ID" value="CAG6631513.1"/>
    <property type="molecule type" value="Transcribed_RNA"/>
</dbReference>
<reference evidence="1" key="1">
    <citation type="submission" date="2021-05" db="EMBL/GenBank/DDBJ databases">
        <authorList>
            <person name="Alioto T."/>
            <person name="Alioto T."/>
            <person name="Gomez Garrido J."/>
        </authorList>
    </citation>
    <scope>NUCLEOTIDE SEQUENCE</scope>
</reference>
<dbReference type="AlphaFoldDB" id="A0A8D8VQ33"/>
<accession>A0A8D8VQ33</accession>
<name>A0A8D8VQ33_9HEMI</name>
<protein>
    <submittedName>
        <fullName evidence="1">Uncharacterized protein</fullName>
    </submittedName>
</protein>
<sequence>MKSCFPGGIQGTFLECDWNLNFEIQYHSAGIPLVSHINFKFEIPPHTCQMCSNLTCYNKILVFSQLKFTNDQFQPHALRNKIQILFSADLEPPFFPLKK</sequence>
<proteinExistence type="predicted"/>